<feature type="chain" id="PRO_5004029142" description="Ecp2 effector protein domain-containing protein" evidence="1">
    <location>
        <begin position="25"/>
        <end position="259"/>
    </location>
</feature>
<evidence type="ECO:0000313" key="2">
    <source>
        <dbReference type="EMBL" id="EME38043.1"/>
    </source>
</evidence>
<evidence type="ECO:0000256" key="1">
    <source>
        <dbReference type="SAM" id="SignalP"/>
    </source>
</evidence>
<name>M2XZC1_DOTSN</name>
<accession>M2XZC1</accession>
<reference evidence="3" key="1">
    <citation type="journal article" date="2012" name="PLoS Genet.">
        <title>The genomes of the fungal plant pathogens Cladosporium fulvum and Dothistroma septosporum reveal adaptation to different hosts and lifestyles but also signatures of common ancestry.</title>
        <authorList>
            <person name="de Wit P.J.G.M."/>
            <person name="van der Burgt A."/>
            <person name="Oekmen B."/>
            <person name="Stergiopoulos I."/>
            <person name="Abd-Elsalam K.A."/>
            <person name="Aerts A.L."/>
            <person name="Bahkali A.H."/>
            <person name="Beenen H.G."/>
            <person name="Chettri P."/>
            <person name="Cox M.P."/>
            <person name="Datema E."/>
            <person name="de Vries R.P."/>
            <person name="Dhillon B."/>
            <person name="Ganley A.R."/>
            <person name="Griffiths S.A."/>
            <person name="Guo Y."/>
            <person name="Hamelin R.C."/>
            <person name="Henrissat B."/>
            <person name="Kabir M.S."/>
            <person name="Jashni M.K."/>
            <person name="Kema G."/>
            <person name="Klaubauf S."/>
            <person name="Lapidus A."/>
            <person name="Levasseur A."/>
            <person name="Lindquist E."/>
            <person name="Mehrabi R."/>
            <person name="Ohm R.A."/>
            <person name="Owen T.J."/>
            <person name="Salamov A."/>
            <person name="Schwelm A."/>
            <person name="Schijlen E."/>
            <person name="Sun H."/>
            <person name="van den Burg H.A."/>
            <person name="van Ham R.C.H.J."/>
            <person name="Zhang S."/>
            <person name="Goodwin S.B."/>
            <person name="Grigoriev I.V."/>
            <person name="Collemare J."/>
            <person name="Bradshaw R.E."/>
        </authorList>
    </citation>
    <scope>NUCLEOTIDE SEQUENCE [LARGE SCALE GENOMIC DNA]</scope>
    <source>
        <strain evidence="3">NZE10 / CBS 128990</strain>
    </source>
</reference>
<evidence type="ECO:0008006" key="4">
    <source>
        <dbReference type="Google" id="ProtNLM"/>
    </source>
</evidence>
<feature type="signal peptide" evidence="1">
    <location>
        <begin position="1"/>
        <end position="24"/>
    </location>
</feature>
<organism evidence="2 3">
    <name type="scientific">Dothistroma septosporum (strain NZE10 / CBS 128990)</name>
    <name type="common">Red band needle blight fungus</name>
    <name type="synonym">Mycosphaerella pini</name>
    <dbReference type="NCBI Taxonomy" id="675120"/>
    <lineage>
        <taxon>Eukaryota</taxon>
        <taxon>Fungi</taxon>
        <taxon>Dikarya</taxon>
        <taxon>Ascomycota</taxon>
        <taxon>Pezizomycotina</taxon>
        <taxon>Dothideomycetes</taxon>
        <taxon>Dothideomycetidae</taxon>
        <taxon>Mycosphaerellales</taxon>
        <taxon>Mycosphaerellaceae</taxon>
        <taxon>Dothistroma</taxon>
    </lineage>
</organism>
<keyword evidence="3" id="KW-1185">Reference proteome</keyword>
<dbReference type="EMBL" id="KB446548">
    <property type="protein sequence ID" value="EME38043.1"/>
    <property type="molecule type" value="Genomic_DNA"/>
</dbReference>
<evidence type="ECO:0000313" key="3">
    <source>
        <dbReference type="Proteomes" id="UP000016933"/>
    </source>
</evidence>
<gene>
    <name evidence="2" type="ORF">DOTSEDRAFT_39590</name>
</gene>
<dbReference type="AlphaFoldDB" id="M2XZC1"/>
<sequence length="259" mass="28948">MHALHIPIALFVALLTFSITPALGSEPKHLFALIVGSKQGNCENPEEVIRTTEVWGDGRCRSFMSPWKSLLGQVQFDHWEHPEKDAAATRSYGNCSLHLYKGKHCRGSAEVGEVTDLNQPTPEDPKCWYSESSGVNFHGAEGYKGPVQSVKMLYWKQGVEWEWNGNGRWGMMDDGMYLLSSLLDDPFSPPRESANPRTPVPHPQHIDLQFHSSHIQSHSLVPTSKLLLGHHFNVNISSPSFMPYPQSPQTFSLPSSTIS</sequence>
<proteinExistence type="predicted"/>
<protein>
    <recommendedName>
        <fullName evidence="4">Ecp2 effector protein domain-containing protein</fullName>
    </recommendedName>
</protein>
<dbReference type="HOGENOM" id="CLU_1073724_0_0_1"/>
<keyword evidence="1" id="KW-0732">Signal</keyword>
<reference evidence="2 3" key="2">
    <citation type="journal article" date="2012" name="PLoS Pathog.">
        <title>Diverse lifestyles and strategies of plant pathogenesis encoded in the genomes of eighteen Dothideomycetes fungi.</title>
        <authorList>
            <person name="Ohm R.A."/>
            <person name="Feau N."/>
            <person name="Henrissat B."/>
            <person name="Schoch C.L."/>
            <person name="Horwitz B.A."/>
            <person name="Barry K.W."/>
            <person name="Condon B.J."/>
            <person name="Copeland A.C."/>
            <person name="Dhillon B."/>
            <person name="Glaser F."/>
            <person name="Hesse C.N."/>
            <person name="Kosti I."/>
            <person name="LaButti K."/>
            <person name="Lindquist E.A."/>
            <person name="Lucas S."/>
            <person name="Salamov A.A."/>
            <person name="Bradshaw R.E."/>
            <person name="Ciuffetti L."/>
            <person name="Hamelin R.C."/>
            <person name="Kema G.H.J."/>
            <person name="Lawrence C."/>
            <person name="Scott J.A."/>
            <person name="Spatafora J.W."/>
            <person name="Turgeon B.G."/>
            <person name="de Wit P.J.G.M."/>
            <person name="Zhong S."/>
            <person name="Goodwin S.B."/>
            <person name="Grigoriev I.V."/>
        </authorList>
    </citation>
    <scope>NUCLEOTIDE SEQUENCE [LARGE SCALE GENOMIC DNA]</scope>
    <source>
        <strain evidence="3">NZE10 / CBS 128990</strain>
    </source>
</reference>
<dbReference type="Proteomes" id="UP000016933">
    <property type="component" value="Unassembled WGS sequence"/>
</dbReference>